<protein>
    <submittedName>
        <fullName evidence="3">General secretion pathway protein GspN</fullName>
    </submittedName>
</protein>
<feature type="compositionally biased region" description="Low complexity" evidence="1">
    <location>
        <begin position="247"/>
        <end position="261"/>
    </location>
</feature>
<reference evidence="3" key="1">
    <citation type="submission" date="2021-12" db="EMBL/GenBank/DDBJ databases">
        <authorList>
            <person name="Ulrich A."/>
        </authorList>
    </citation>
    <scope>NUCLEOTIDE SEQUENCE</scope>
    <source>
        <strain evidence="3">A1P009</strain>
    </source>
</reference>
<comment type="caution">
    <text evidence="3">The sequence shown here is derived from an EMBL/GenBank/DDBJ whole genome shotgun (WGS) entry which is preliminary data.</text>
</comment>
<dbReference type="Proteomes" id="UP001430360">
    <property type="component" value="Unassembled WGS sequence"/>
</dbReference>
<sequence>MRIDATNARTWLVAAVGGWALLFALLSLAGLGSRIGTLEDDGVVAAPVGPAPGDIAPAPPLSSFDEVAARPLFSGDRRPHPFFIDPQDEGEGAGTGFDYVLTSVLRTPDFAMAILQPNGGGESIRLKVGEGPPEASNWLLDSVDARSVVFTTPEGPRTLELRVFDGSGGQPPTPMTPTPPPDGQSPAQAASRPPATPTPPPATGSPGATTGRATATARASEPGANGQPRGAAAPQTTPVDASGGVTPEAAPAAGPSEAQVEAIRRRIEERRARLRQQQQQPNSAQD</sequence>
<organism evidence="3 4">
    <name type="scientific">Luteimonas fraxinea</name>
    <dbReference type="NCBI Taxonomy" id="2901869"/>
    <lineage>
        <taxon>Bacteria</taxon>
        <taxon>Pseudomonadati</taxon>
        <taxon>Pseudomonadota</taxon>
        <taxon>Gammaproteobacteria</taxon>
        <taxon>Lysobacterales</taxon>
        <taxon>Lysobacteraceae</taxon>
        <taxon>Luteimonas</taxon>
    </lineage>
</organism>
<feature type="compositionally biased region" description="Pro residues" evidence="1">
    <location>
        <begin position="194"/>
        <end position="203"/>
    </location>
</feature>
<feature type="compositionally biased region" description="Low complexity" evidence="1">
    <location>
        <begin position="204"/>
        <end position="220"/>
    </location>
</feature>
<feature type="transmembrane region" description="Helical" evidence="2">
    <location>
        <begin position="12"/>
        <end position="31"/>
    </location>
</feature>
<proteinExistence type="predicted"/>
<evidence type="ECO:0000313" key="4">
    <source>
        <dbReference type="Proteomes" id="UP001430360"/>
    </source>
</evidence>
<gene>
    <name evidence="3" type="ORF">LTT95_02185</name>
</gene>
<reference evidence="3" key="2">
    <citation type="journal article" date="2022" name="Syst. Appl. Microbiol.">
        <title>Physiological and genomic characterisation of Luteimonas fraxinea sp. nov., a bacterial species associated with trees tolerant to ash dieback.</title>
        <authorList>
            <person name="Ulrich K."/>
            <person name="Becker R."/>
            <person name="Behrendt U."/>
            <person name="Kube M."/>
            <person name="Schneck V."/>
            <person name="Ulrich A."/>
        </authorList>
    </citation>
    <scope>NUCLEOTIDE SEQUENCE</scope>
    <source>
        <strain evidence="3">A1P009</strain>
    </source>
</reference>
<dbReference type="RefSeq" id="WP_232134272.1">
    <property type="nucleotide sequence ID" value="NZ_CP089507.1"/>
</dbReference>
<keyword evidence="2" id="KW-1133">Transmembrane helix</keyword>
<feature type="region of interest" description="Disordered" evidence="1">
    <location>
        <begin position="157"/>
        <end position="286"/>
    </location>
</feature>
<accession>A0ABS8U824</accession>
<feature type="compositionally biased region" description="Basic and acidic residues" evidence="1">
    <location>
        <begin position="262"/>
        <end position="271"/>
    </location>
</feature>
<feature type="compositionally biased region" description="Pro residues" evidence="1">
    <location>
        <begin position="171"/>
        <end position="183"/>
    </location>
</feature>
<dbReference type="EMBL" id="JAJQKU010000001">
    <property type="protein sequence ID" value="MCD9095753.1"/>
    <property type="molecule type" value="Genomic_DNA"/>
</dbReference>
<keyword evidence="2" id="KW-0812">Transmembrane</keyword>
<keyword evidence="4" id="KW-1185">Reference proteome</keyword>
<name>A0ABS8U824_9GAMM</name>
<keyword evidence="2" id="KW-0472">Membrane</keyword>
<evidence type="ECO:0000313" key="3">
    <source>
        <dbReference type="EMBL" id="MCD9095753.1"/>
    </source>
</evidence>
<evidence type="ECO:0000256" key="1">
    <source>
        <dbReference type="SAM" id="MobiDB-lite"/>
    </source>
</evidence>
<evidence type="ECO:0000256" key="2">
    <source>
        <dbReference type="SAM" id="Phobius"/>
    </source>
</evidence>